<dbReference type="HOGENOM" id="CLU_104194_2_0_10"/>
<dbReference type="PANTHER" id="PTHR42983">
    <property type="entry name" value="DINITROGENASE IRON-MOLYBDENUM COFACTOR PROTEIN-RELATED"/>
    <property type="match status" value="1"/>
</dbReference>
<dbReference type="PANTHER" id="PTHR42983:SF1">
    <property type="entry name" value="IRON-MOLYBDENUM PROTEIN"/>
    <property type="match status" value="1"/>
</dbReference>
<dbReference type="Proteomes" id="UP000018439">
    <property type="component" value="Chromosome"/>
</dbReference>
<accession>F3ZRE4</accession>
<evidence type="ECO:0000313" key="3">
    <source>
        <dbReference type="Proteomes" id="UP000018439"/>
    </source>
</evidence>
<dbReference type="Pfam" id="PF02579">
    <property type="entry name" value="Nitro_FeMo-Co"/>
    <property type="match status" value="1"/>
</dbReference>
<dbReference type="InterPro" id="IPR003731">
    <property type="entry name" value="Di-Nase_FeMo-co_biosynth"/>
</dbReference>
<name>F3ZRE4_9BACE</name>
<keyword evidence="3" id="KW-1185">Reference proteome</keyword>
<dbReference type="InterPro" id="IPR033913">
    <property type="entry name" value="MTH1175_dom"/>
</dbReference>
<dbReference type="OrthoDB" id="280278at2"/>
<sequence length="123" mass="12985">MIIAIPTKNGQVDNHFGHCEFYTLYTVDEGKNITETKRFDAPSGCGCKSGVATTLQEMGVKVMLAGNMGNGALNVLGNNNIKVVRGCSGDVNEVVKAYLEGNLTDSGVGCASHGEDHVCSHNH</sequence>
<reference evidence="2 3" key="1">
    <citation type="journal article" date="2011" name="Stand. Genomic Sci.">
        <title>Non-contiguous finished genome sequence of Bacteroides coprosuis type strain (PC139).</title>
        <authorList>
            <person name="Land M."/>
            <person name="Held B."/>
            <person name="Gronow S."/>
            <person name="Abt B."/>
            <person name="Lucas S."/>
            <person name="Del Rio T.G."/>
            <person name="Nolan M."/>
            <person name="Tice H."/>
            <person name="Cheng J.F."/>
            <person name="Pitluck S."/>
            <person name="Liolios K."/>
            <person name="Pagani I."/>
            <person name="Ivanova N."/>
            <person name="Mavromatis K."/>
            <person name="Mikhailova N."/>
            <person name="Pati A."/>
            <person name="Tapia R."/>
            <person name="Han C."/>
            <person name="Goodwin L."/>
            <person name="Chen A."/>
            <person name="Palaniappan K."/>
            <person name="Hauser L."/>
            <person name="Brambilla E.M."/>
            <person name="Rohde M."/>
            <person name="Goker M."/>
            <person name="Detter J.C."/>
            <person name="Woyke T."/>
            <person name="Bristow J."/>
            <person name="Eisen J.A."/>
            <person name="Markowitz V."/>
            <person name="Hugenholtz P."/>
            <person name="Kyrpides N.C."/>
            <person name="Klenk H.P."/>
            <person name="Lapidus A."/>
        </authorList>
    </citation>
    <scope>NUCLEOTIDE SEQUENCE</scope>
    <source>
        <strain evidence="2 3">DSM 18011</strain>
    </source>
</reference>
<dbReference type="STRING" id="679937.Bcop_1762"/>
<evidence type="ECO:0000259" key="1">
    <source>
        <dbReference type="Pfam" id="PF02579"/>
    </source>
</evidence>
<proteinExistence type="predicted"/>
<gene>
    <name evidence="2" type="ORF">Bcop_1762</name>
</gene>
<dbReference type="Gene3D" id="3.30.420.130">
    <property type="entry name" value="Dinitrogenase iron-molybdenum cofactor biosynthesis domain"/>
    <property type="match status" value="1"/>
</dbReference>
<dbReference type="AlphaFoldDB" id="F3ZRE4"/>
<dbReference type="EMBL" id="CM001167">
    <property type="protein sequence ID" value="EGJ71952.1"/>
    <property type="molecule type" value="Genomic_DNA"/>
</dbReference>
<organism evidence="2 3">
    <name type="scientific">Bacteroides coprosuis DSM 18011</name>
    <dbReference type="NCBI Taxonomy" id="679937"/>
    <lineage>
        <taxon>Bacteria</taxon>
        <taxon>Pseudomonadati</taxon>
        <taxon>Bacteroidota</taxon>
        <taxon>Bacteroidia</taxon>
        <taxon>Bacteroidales</taxon>
        <taxon>Bacteroidaceae</taxon>
        <taxon>Bacteroides</taxon>
    </lineage>
</organism>
<dbReference type="SUPFAM" id="SSF53146">
    <property type="entry name" value="Nitrogenase accessory factor-like"/>
    <property type="match status" value="1"/>
</dbReference>
<feature type="domain" description="Dinitrogenase iron-molybdenum cofactor biosynthesis" evidence="1">
    <location>
        <begin position="9"/>
        <end position="99"/>
    </location>
</feature>
<dbReference type="eggNOG" id="COG1433">
    <property type="taxonomic scope" value="Bacteria"/>
</dbReference>
<dbReference type="InterPro" id="IPR036105">
    <property type="entry name" value="DiNase_FeMo-co_biosyn_sf"/>
</dbReference>
<dbReference type="CDD" id="cd00851">
    <property type="entry name" value="MTH1175"/>
    <property type="match status" value="1"/>
</dbReference>
<protein>
    <submittedName>
        <fullName evidence="2">Dinitrogenase iron-molybdenum cofactor biosynthesis protein</fullName>
    </submittedName>
</protein>
<evidence type="ECO:0000313" key="2">
    <source>
        <dbReference type="EMBL" id="EGJ71952.1"/>
    </source>
</evidence>